<evidence type="ECO:0000256" key="5">
    <source>
        <dbReference type="ARBA" id="ARBA00047942"/>
    </source>
</evidence>
<evidence type="ECO:0000313" key="7">
    <source>
        <dbReference type="EMBL" id="CUO51930.1"/>
    </source>
</evidence>
<dbReference type="InterPro" id="IPR050953">
    <property type="entry name" value="N4_N6_ade-DNA_methylase"/>
</dbReference>
<dbReference type="EMBL" id="CYZE01000007">
    <property type="protein sequence ID" value="CUO51930.1"/>
    <property type="molecule type" value="Genomic_DNA"/>
</dbReference>
<dbReference type="PROSITE" id="PS00092">
    <property type="entry name" value="N6_MTASE"/>
    <property type="match status" value="1"/>
</dbReference>
<dbReference type="InterPro" id="IPR047939">
    <property type="entry name" value="BREX_1_PglX"/>
</dbReference>
<name>A0A174FTR9_9FIRM</name>
<dbReference type="AlphaFoldDB" id="A0A174FTR9"/>
<keyword evidence="2" id="KW-0489">Methyltransferase</keyword>
<evidence type="ECO:0000259" key="6">
    <source>
        <dbReference type="Pfam" id="PF07669"/>
    </source>
</evidence>
<dbReference type="EC" id="2.1.1.72" evidence="1"/>
<reference evidence="7 8" key="1">
    <citation type="submission" date="2015-09" db="EMBL/GenBank/DDBJ databases">
        <authorList>
            <consortium name="Pathogen Informatics"/>
        </authorList>
    </citation>
    <scope>NUCLEOTIDE SEQUENCE [LARGE SCALE GENOMIC DNA]</scope>
    <source>
        <strain evidence="7 8">2789STDY5608850</strain>
    </source>
</reference>
<dbReference type="GO" id="GO:0009007">
    <property type="term" value="F:site-specific DNA-methyltransferase (adenine-specific) activity"/>
    <property type="evidence" value="ECO:0007669"/>
    <property type="project" value="UniProtKB-EC"/>
</dbReference>
<accession>A0A174FTR9</accession>
<evidence type="ECO:0000256" key="3">
    <source>
        <dbReference type="ARBA" id="ARBA00022679"/>
    </source>
</evidence>
<keyword evidence="4" id="KW-0949">S-adenosyl-L-methionine</keyword>
<dbReference type="InterPro" id="IPR011639">
    <property type="entry name" value="MethylTrfase_TaqI-like_dom"/>
</dbReference>
<dbReference type="PANTHER" id="PTHR33841">
    <property type="entry name" value="DNA METHYLTRANSFERASE YEEA-RELATED"/>
    <property type="match status" value="1"/>
</dbReference>
<evidence type="ECO:0000313" key="8">
    <source>
        <dbReference type="Proteomes" id="UP000095651"/>
    </source>
</evidence>
<comment type="catalytic activity">
    <reaction evidence="5">
        <text>a 2'-deoxyadenosine in DNA + S-adenosyl-L-methionine = an N(6)-methyl-2'-deoxyadenosine in DNA + S-adenosyl-L-homocysteine + H(+)</text>
        <dbReference type="Rhea" id="RHEA:15197"/>
        <dbReference type="Rhea" id="RHEA-COMP:12418"/>
        <dbReference type="Rhea" id="RHEA-COMP:12419"/>
        <dbReference type="ChEBI" id="CHEBI:15378"/>
        <dbReference type="ChEBI" id="CHEBI:57856"/>
        <dbReference type="ChEBI" id="CHEBI:59789"/>
        <dbReference type="ChEBI" id="CHEBI:90615"/>
        <dbReference type="ChEBI" id="CHEBI:90616"/>
        <dbReference type="EC" id="2.1.1.72"/>
    </reaction>
</comment>
<dbReference type="InterPro" id="IPR029063">
    <property type="entry name" value="SAM-dependent_MTases_sf"/>
</dbReference>
<dbReference type="InterPro" id="IPR002052">
    <property type="entry name" value="DNA_methylase_N6_adenine_CS"/>
</dbReference>
<evidence type="ECO:0000256" key="1">
    <source>
        <dbReference type="ARBA" id="ARBA00011900"/>
    </source>
</evidence>
<dbReference type="Proteomes" id="UP000095651">
    <property type="component" value="Unassembled WGS sequence"/>
</dbReference>
<dbReference type="GO" id="GO:0003676">
    <property type="term" value="F:nucleic acid binding"/>
    <property type="evidence" value="ECO:0007669"/>
    <property type="project" value="InterPro"/>
</dbReference>
<dbReference type="SUPFAM" id="SSF53335">
    <property type="entry name" value="S-adenosyl-L-methionine-dependent methyltransferases"/>
    <property type="match status" value="1"/>
</dbReference>
<organism evidence="7 8">
    <name type="scientific">Hungatella hathewayi</name>
    <dbReference type="NCBI Taxonomy" id="154046"/>
    <lineage>
        <taxon>Bacteria</taxon>
        <taxon>Bacillati</taxon>
        <taxon>Bacillota</taxon>
        <taxon>Clostridia</taxon>
        <taxon>Lachnospirales</taxon>
        <taxon>Lachnospiraceae</taxon>
        <taxon>Hungatella</taxon>
    </lineage>
</organism>
<gene>
    <name evidence="7" type="ORF">ERS852407_03079</name>
</gene>
<feature type="domain" description="Type II methyltransferase M.TaqI-like" evidence="6">
    <location>
        <begin position="366"/>
        <end position="567"/>
    </location>
</feature>
<dbReference type="Gene3D" id="3.40.50.150">
    <property type="entry name" value="Vaccinia Virus protein VP39"/>
    <property type="match status" value="1"/>
</dbReference>
<dbReference type="NCBIfam" id="NF033452">
    <property type="entry name" value="BREX_1_MTaseX"/>
    <property type="match status" value="1"/>
</dbReference>
<dbReference type="GO" id="GO:0006304">
    <property type="term" value="P:DNA modification"/>
    <property type="evidence" value="ECO:0007669"/>
    <property type="project" value="InterPro"/>
</dbReference>
<evidence type="ECO:0000256" key="2">
    <source>
        <dbReference type="ARBA" id="ARBA00022603"/>
    </source>
</evidence>
<dbReference type="GO" id="GO:0032259">
    <property type="term" value="P:methylation"/>
    <property type="evidence" value="ECO:0007669"/>
    <property type="project" value="UniProtKB-KW"/>
</dbReference>
<proteinExistence type="predicted"/>
<protein>
    <recommendedName>
        <fullName evidence="1">site-specific DNA-methyltransferase (adenine-specific)</fullName>
        <ecNumber evidence="1">2.1.1.72</ecNumber>
    </recommendedName>
</protein>
<dbReference type="RefSeq" id="WP_055656466.1">
    <property type="nucleotide sequence ID" value="NZ_CABIXC010000007.1"/>
</dbReference>
<keyword evidence="3" id="KW-0808">Transferase</keyword>
<dbReference type="Pfam" id="PF07669">
    <property type="entry name" value="Eco57I"/>
    <property type="match status" value="1"/>
</dbReference>
<sequence length="1197" mass="139744">MDKTAIKNYAIWARRKLKEEIATRAGFLGITENGIRKPLEASTGEIQYFDIGADKPVSIRGKEIQQRENLVKKLSAEAERTDYHRAYEQMIETSAYDWFNRLIAIRYMEVNEYEPLDIRLLSSVEEGKQDPDLVSAPFDGSLEYTVEEQKQIIEWKSQNESEKLFRFLLLKMCNELHAALPGIFQQQGDCSELLMRFSFVDKDGVLYRLVHDIPEKNWREQVQIIGWIYQYYNTELKDETFALLKKNVKITRERIPSATQLFTPDWIVRYMVENSLGRLWLEGHPDEGLKKDWEYYLDEAPQEPEVEEKLAEIRKEYARLEPEDLKCIDPCMGSGHILVYMFDVLKQIYMSVGYSEREAAKSILEHNLYGLDIDDRAYQLAYFSVMMKARKHNRRILDSGIKPHVYVIAESNPVDKETVEYFCNGDQKLKTALDTILAEMRDAKEYGSILNVTPQDWEAIHVRVSEIEADTGSVFRRPALEVLLPVLQVAEALAQKYDVVVTNPPYMSSAGLNLTLQKYVKRNFPNSKSDLYAVFLEQCPKMINRNGLCSMITQHTWMFLSRYEKMRMEFKNGFISMLHLGARAFDEISGEVVQTVAFVINKNQVKNYAGKYIRLVEYGSENKKEYEFHAISNMHISKQNEYMDIPGSPIAYWVTSNELNAFKNGIMLKEVAIPRVGVITGDNNSFIKCWWEVIFQDINFAVENYDESITMDSKWYPYNKGGSTRAWYGNRELVVYFRHGGEDIVRNAEKQKCFFFLGAQDVFFHEGITWNGLTSNRNTFRYSPKGTLFDSNKGPMLFPKSKKELNYLMALFNSKVTQRFLNILNPSISLQAGDFEKFPVIFLQRDEDRICQKAVMNVNHAHKDWDSFETSWDFQRHPLISCIINNQNQFNDTSNLSLSDCYNLWETECNERFSQLKSNEEDLNRIFIDIYGLQEELTPEVADKEVTVRKADLQREIKSLISYAVGCMFGRYSLDVEGLAYAGGPWDKNKYTSFIPDADNMIPLTDKKYLDDDMVERFCEFLKVVYGEISLEENLDFIAVALGGKGTSSREIIRNYFLNGFFKDHCAVYQKRPIYWLYDSGKQNGFKALTYMHRMDENSTARAELYLQDIQKRYETEIHSIDALLDHMTDTRQIGVEERRREHLRRQVEEIRDYDERLEHMANEHIVIDLDDGVKRNYEKIQTDRNGKRYQILAPIK</sequence>
<evidence type="ECO:0000256" key="4">
    <source>
        <dbReference type="ARBA" id="ARBA00022691"/>
    </source>
</evidence>
<dbReference type="PANTHER" id="PTHR33841:SF1">
    <property type="entry name" value="DNA METHYLTRANSFERASE A"/>
    <property type="match status" value="1"/>
</dbReference>
<dbReference type="PRINTS" id="PR00507">
    <property type="entry name" value="N12N6MTFRASE"/>
</dbReference>